<sequence>MPCDANRAARLPDLPARLPGLSPVGAELRSEASASGHFRRHAVRATLARLEPLLPPRFALLCGFPKQPLPPLRALLSP</sequence>
<comment type="caution">
    <text evidence="1">The sequence shown here is derived from an EMBL/GenBank/DDBJ whole genome shotgun (WGS) entry which is preliminary data.</text>
</comment>
<evidence type="ECO:0000313" key="2">
    <source>
        <dbReference type="Proteomes" id="UP000052023"/>
    </source>
</evidence>
<organism evidence="1 2">
    <name type="scientific">Bradyrhizobium retamae</name>
    <dbReference type="NCBI Taxonomy" id="1300035"/>
    <lineage>
        <taxon>Bacteria</taxon>
        <taxon>Pseudomonadati</taxon>
        <taxon>Pseudomonadota</taxon>
        <taxon>Alphaproteobacteria</taxon>
        <taxon>Hyphomicrobiales</taxon>
        <taxon>Nitrobacteraceae</taxon>
        <taxon>Bradyrhizobium</taxon>
    </lineage>
</organism>
<dbReference type="AlphaFoldDB" id="A0A0R3MQD6"/>
<evidence type="ECO:0000313" key="1">
    <source>
        <dbReference type="EMBL" id="KRR19254.1"/>
    </source>
</evidence>
<keyword evidence="2" id="KW-1185">Reference proteome</keyword>
<proteinExistence type="predicted"/>
<dbReference type="EMBL" id="LLYA01000188">
    <property type="protein sequence ID" value="KRR19254.1"/>
    <property type="molecule type" value="Genomic_DNA"/>
</dbReference>
<gene>
    <name evidence="1" type="ORF">CQ13_34050</name>
</gene>
<name>A0A0R3MQD6_9BRAD</name>
<reference evidence="1 2" key="1">
    <citation type="submission" date="2014-03" db="EMBL/GenBank/DDBJ databases">
        <title>Bradyrhizobium valentinum sp. nov., isolated from effective nodules of Lupinus mariae-josephae, a lupine endemic of basic-lime soils in Eastern Spain.</title>
        <authorList>
            <person name="Duran D."/>
            <person name="Rey L."/>
            <person name="Navarro A."/>
            <person name="Busquets A."/>
            <person name="Imperial J."/>
            <person name="Ruiz-Argueso T."/>
        </authorList>
    </citation>
    <scope>NUCLEOTIDE SEQUENCE [LARGE SCALE GENOMIC DNA]</scope>
    <source>
        <strain evidence="1 2">Ro19</strain>
    </source>
</reference>
<dbReference type="Proteomes" id="UP000052023">
    <property type="component" value="Unassembled WGS sequence"/>
</dbReference>
<protein>
    <submittedName>
        <fullName evidence="1">Uncharacterized protein</fullName>
    </submittedName>
</protein>
<accession>A0A0R3MQD6</accession>